<dbReference type="Pfam" id="PF01151">
    <property type="entry name" value="ELO"/>
    <property type="match status" value="1"/>
</dbReference>
<dbReference type="GO" id="GO:0042761">
    <property type="term" value="P:very long-chain fatty acid biosynthetic process"/>
    <property type="evidence" value="ECO:0007669"/>
    <property type="project" value="TreeGrafter"/>
</dbReference>
<accession>A0A9P0AHX0</accession>
<evidence type="ECO:0000256" key="9">
    <source>
        <dbReference type="ARBA" id="ARBA00023160"/>
    </source>
</evidence>
<keyword evidence="8 10" id="KW-0472">Membrane</keyword>
<keyword evidence="4 10" id="KW-0812">Transmembrane</keyword>
<evidence type="ECO:0000256" key="7">
    <source>
        <dbReference type="ARBA" id="ARBA00023098"/>
    </source>
</evidence>
<evidence type="ECO:0000256" key="3">
    <source>
        <dbReference type="ARBA" id="ARBA00022679"/>
    </source>
</evidence>
<keyword evidence="7 10" id="KW-0443">Lipid metabolism</keyword>
<dbReference type="GO" id="GO:0009922">
    <property type="term" value="F:fatty acid elongase activity"/>
    <property type="evidence" value="ECO:0007669"/>
    <property type="project" value="UniProtKB-EC"/>
</dbReference>
<keyword evidence="12" id="KW-1185">Reference proteome</keyword>
<dbReference type="GO" id="GO:0034626">
    <property type="term" value="P:fatty acid elongation, polyunsaturated fatty acid"/>
    <property type="evidence" value="ECO:0007669"/>
    <property type="project" value="TreeGrafter"/>
</dbReference>
<feature type="transmembrane region" description="Helical" evidence="10">
    <location>
        <begin position="65"/>
        <end position="84"/>
    </location>
</feature>
<comment type="subcellular location">
    <subcellularLocation>
        <location evidence="1">Membrane</location>
        <topology evidence="1">Multi-pass membrane protein</topology>
    </subcellularLocation>
</comment>
<evidence type="ECO:0000256" key="1">
    <source>
        <dbReference type="ARBA" id="ARBA00004141"/>
    </source>
</evidence>
<dbReference type="InterPro" id="IPR002076">
    <property type="entry name" value="ELO_fam"/>
</dbReference>
<keyword evidence="5 10" id="KW-0276">Fatty acid metabolism</keyword>
<dbReference type="EMBL" id="OU963867">
    <property type="protein sequence ID" value="CAH0391945.1"/>
    <property type="molecule type" value="Genomic_DNA"/>
</dbReference>
<keyword evidence="6 10" id="KW-1133">Transmembrane helix</keyword>
<keyword evidence="2 10" id="KW-0444">Lipid biosynthesis</keyword>
<dbReference type="EC" id="2.3.1.199" evidence="10"/>
<name>A0A9P0AHX0_BEMTA</name>
<evidence type="ECO:0000256" key="10">
    <source>
        <dbReference type="RuleBase" id="RU361115"/>
    </source>
</evidence>
<dbReference type="GO" id="GO:0005789">
    <property type="term" value="C:endoplasmic reticulum membrane"/>
    <property type="evidence" value="ECO:0007669"/>
    <property type="project" value="TreeGrafter"/>
</dbReference>
<feature type="transmembrane region" description="Helical" evidence="10">
    <location>
        <begin position="170"/>
        <end position="189"/>
    </location>
</feature>
<comment type="catalytic activity">
    <reaction evidence="10">
        <text>a very-long-chain acyl-CoA + malonyl-CoA + H(+) = a very-long-chain 3-oxoacyl-CoA + CO2 + CoA</text>
        <dbReference type="Rhea" id="RHEA:32727"/>
        <dbReference type="ChEBI" id="CHEBI:15378"/>
        <dbReference type="ChEBI" id="CHEBI:16526"/>
        <dbReference type="ChEBI" id="CHEBI:57287"/>
        <dbReference type="ChEBI" id="CHEBI:57384"/>
        <dbReference type="ChEBI" id="CHEBI:90725"/>
        <dbReference type="ChEBI" id="CHEBI:90736"/>
        <dbReference type="EC" id="2.3.1.199"/>
    </reaction>
</comment>
<evidence type="ECO:0000256" key="6">
    <source>
        <dbReference type="ARBA" id="ARBA00022989"/>
    </source>
</evidence>
<evidence type="ECO:0000313" key="12">
    <source>
        <dbReference type="Proteomes" id="UP001152759"/>
    </source>
</evidence>
<evidence type="ECO:0000256" key="2">
    <source>
        <dbReference type="ARBA" id="ARBA00022516"/>
    </source>
</evidence>
<comment type="similarity">
    <text evidence="10">Belongs to the ELO family.</text>
</comment>
<feature type="transmembrane region" description="Helical" evidence="10">
    <location>
        <begin position="25"/>
        <end position="44"/>
    </location>
</feature>
<proteinExistence type="inferred from homology"/>
<feature type="transmembrane region" description="Helical" evidence="10">
    <location>
        <begin position="117"/>
        <end position="135"/>
    </location>
</feature>
<evidence type="ECO:0000256" key="8">
    <source>
        <dbReference type="ARBA" id="ARBA00023136"/>
    </source>
</evidence>
<dbReference type="PANTHER" id="PTHR11157:SF103">
    <property type="entry name" value="ELONGATION OF VERY LONG CHAIN FATTY ACIDS PROTEIN"/>
    <property type="match status" value="1"/>
</dbReference>
<feature type="transmembrane region" description="Helical" evidence="10">
    <location>
        <begin position="209"/>
        <end position="227"/>
    </location>
</feature>
<sequence>MVLQNASLQPMKPPPCLDDPTVDSWFMMGSPWPILIIIACYLYFVLKLGPQYMENKKAFNLKYVLIAYNLAQVVYNALMCSVFFSSKNVIYYMWNHSCEPLNPHKNPLTSTLYQVSWYYMFSKFIDLLDTVFFVLRKKQSQVTLLHVYHHTNMALSTWAYLKYLKGEQGALIGLLNSAVHVVMYGYYLLSALGPQVQKYLWWKKYITKIQLGQFVIIMTYLLGLLVYDCKLPKALTVYMFANCSIFLVLFSDFYHKAYLKSAKRAAESATLTVLPVLPMEGKKIQ</sequence>
<keyword evidence="3 10" id="KW-0808">Transferase</keyword>
<evidence type="ECO:0000256" key="4">
    <source>
        <dbReference type="ARBA" id="ARBA00022692"/>
    </source>
</evidence>
<evidence type="ECO:0000313" key="11">
    <source>
        <dbReference type="EMBL" id="CAH0391945.1"/>
    </source>
</evidence>
<dbReference type="GO" id="GO:0019367">
    <property type="term" value="P:fatty acid elongation, saturated fatty acid"/>
    <property type="evidence" value="ECO:0007669"/>
    <property type="project" value="TreeGrafter"/>
</dbReference>
<reference evidence="11" key="1">
    <citation type="submission" date="2021-12" db="EMBL/GenBank/DDBJ databases">
        <authorList>
            <person name="King R."/>
        </authorList>
    </citation>
    <scope>NUCLEOTIDE SEQUENCE</scope>
</reference>
<organism evidence="11 12">
    <name type="scientific">Bemisia tabaci</name>
    <name type="common">Sweetpotato whitefly</name>
    <name type="synonym">Aleurodes tabaci</name>
    <dbReference type="NCBI Taxonomy" id="7038"/>
    <lineage>
        <taxon>Eukaryota</taxon>
        <taxon>Metazoa</taxon>
        <taxon>Ecdysozoa</taxon>
        <taxon>Arthropoda</taxon>
        <taxon>Hexapoda</taxon>
        <taxon>Insecta</taxon>
        <taxon>Pterygota</taxon>
        <taxon>Neoptera</taxon>
        <taxon>Paraneoptera</taxon>
        <taxon>Hemiptera</taxon>
        <taxon>Sternorrhyncha</taxon>
        <taxon>Aleyrodoidea</taxon>
        <taxon>Aleyrodidae</taxon>
        <taxon>Aleyrodinae</taxon>
        <taxon>Bemisia</taxon>
    </lineage>
</organism>
<gene>
    <name evidence="11" type="ORF">BEMITA_LOCUS10515</name>
</gene>
<feature type="transmembrane region" description="Helical" evidence="10">
    <location>
        <begin position="147"/>
        <end position="164"/>
    </location>
</feature>
<protein>
    <recommendedName>
        <fullName evidence="10">Elongation of very long chain fatty acids protein</fullName>
        <ecNumber evidence="10">2.3.1.199</ecNumber>
    </recommendedName>
    <alternativeName>
        <fullName evidence="10">Very-long-chain 3-oxoacyl-CoA synthase</fullName>
    </alternativeName>
</protein>
<evidence type="ECO:0000256" key="5">
    <source>
        <dbReference type="ARBA" id="ARBA00022832"/>
    </source>
</evidence>
<keyword evidence="9 10" id="KW-0275">Fatty acid biosynthesis</keyword>
<feature type="transmembrane region" description="Helical" evidence="10">
    <location>
        <begin position="233"/>
        <end position="254"/>
    </location>
</feature>
<dbReference type="PANTHER" id="PTHR11157">
    <property type="entry name" value="FATTY ACID ACYL TRANSFERASE-RELATED"/>
    <property type="match status" value="1"/>
</dbReference>
<dbReference type="AlphaFoldDB" id="A0A9P0AHX0"/>
<dbReference type="GO" id="GO:0030148">
    <property type="term" value="P:sphingolipid biosynthetic process"/>
    <property type="evidence" value="ECO:0007669"/>
    <property type="project" value="TreeGrafter"/>
</dbReference>
<dbReference type="GO" id="GO:0034625">
    <property type="term" value="P:fatty acid elongation, monounsaturated fatty acid"/>
    <property type="evidence" value="ECO:0007669"/>
    <property type="project" value="TreeGrafter"/>
</dbReference>
<dbReference type="Proteomes" id="UP001152759">
    <property type="component" value="Chromosome 6"/>
</dbReference>